<organism evidence="2 3">
    <name type="scientific">Nocardia transvalensis</name>
    <dbReference type="NCBI Taxonomy" id="37333"/>
    <lineage>
        <taxon>Bacteria</taxon>
        <taxon>Bacillati</taxon>
        <taxon>Actinomycetota</taxon>
        <taxon>Actinomycetes</taxon>
        <taxon>Mycobacteriales</taxon>
        <taxon>Nocardiaceae</taxon>
        <taxon>Nocardia</taxon>
    </lineage>
</organism>
<comment type="caution">
    <text evidence="2">The sequence shown here is derived from an EMBL/GenBank/DDBJ whole genome shotgun (WGS) entry which is preliminary data.</text>
</comment>
<keyword evidence="3" id="KW-1185">Reference proteome</keyword>
<dbReference type="SUPFAM" id="SSF101478">
    <property type="entry name" value="ADP-ribosylglycohydrolase"/>
    <property type="match status" value="1"/>
</dbReference>
<evidence type="ECO:0000313" key="3">
    <source>
        <dbReference type="Proteomes" id="UP000540412"/>
    </source>
</evidence>
<protein>
    <submittedName>
        <fullName evidence="2">ADP-ribosylglycohydrolase</fullName>
    </submittedName>
</protein>
<dbReference type="Proteomes" id="UP000540412">
    <property type="component" value="Unassembled WGS sequence"/>
</dbReference>
<dbReference type="PANTHER" id="PTHR16222:SF12">
    <property type="entry name" value="ADP-RIBOSYLGLYCOHYDROLASE-RELATED"/>
    <property type="match status" value="1"/>
</dbReference>
<dbReference type="GO" id="GO:0046872">
    <property type="term" value="F:metal ion binding"/>
    <property type="evidence" value="ECO:0007669"/>
    <property type="project" value="UniProtKB-KW"/>
</dbReference>
<dbReference type="Pfam" id="PF03747">
    <property type="entry name" value="ADP_ribosyl_GH"/>
    <property type="match status" value="1"/>
</dbReference>
<evidence type="ECO:0000256" key="1">
    <source>
        <dbReference type="PIRSR" id="PIRSR605502-1"/>
    </source>
</evidence>
<dbReference type="PANTHER" id="PTHR16222">
    <property type="entry name" value="ADP-RIBOSYLGLYCOHYDROLASE"/>
    <property type="match status" value="1"/>
</dbReference>
<feature type="binding site" evidence="1">
    <location>
        <position position="384"/>
    </location>
    <ligand>
        <name>Mg(2+)</name>
        <dbReference type="ChEBI" id="CHEBI:18420"/>
        <label>1</label>
    </ligand>
</feature>
<keyword evidence="1" id="KW-0479">Metal-binding</keyword>
<reference evidence="2 3" key="1">
    <citation type="submission" date="2020-08" db="EMBL/GenBank/DDBJ databases">
        <title>Sequencing the genomes of 1000 actinobacteria strains.</title>
        <authorList>
            <person name="Klenk H.-P."/>
        </authorList>
    </citation>
    <scope>NUCLEOTIDE SEQUENCE [LARGE SCALE GENOMIC DNA]</scope>
    <source>
        <strain evidence="2 3">DSM 43582</strain>
    </source>
</reference>
<keyword evidence="2" id="KW-0378">Hydrolase</keyword>
<accession>A0A7W9UI49</accession>
<sequence length="445" mass="49111">MEPIESAFFGHPEGDPRALLYFEWLQRRESGYVVADFAEEIRDLTHTPLPNAAACWHLLDRIEDAPRDPRWPYDEIGTVVAARRIESHSQSGNRLYDRILGGWLGRCVGCTLGKPLENGFRWSPQLIRAYLERADAYPLADYVPVLSPMPDGFRLQRSWPESTRGRVDGCPRDDDLDYTVLGLHLLERHSTGFTAADVADEWLERLPFLQTYTAERVAYRNLIDGLVPPVTAQHRNPYREWTGAMARADIYGYVCPDDPVRAATLVARDASVSHTGNGIWAAMWAAALIAAAFGAPDPLTAITTAQQVVPERSRLAAALAEVIDDHRRGLGWEEAVQAVHVRHGHYNWAHAIGNACLVAIGLLWGAGDFTRTVALTVQAGWDTDSNGATAGSVAGVLLGAGAIPRHWTDPLHDRLRSAVSGYDEVSISDLARRTFDLARQHAVCG</sequence>
<dbReference type="InterPro" id="IPR005502">
    <property type="entry name" value="Ribosyl_crysJ1"/>
</dbReference>
<gene>
    <name evidence="2" type="ORF">BJY24_002910</name>
</gene>
<dbReference type="GO" id="GO:0016787">
    <property type="term" value="F:hydrolase activity"/>
    <property type="evidence" value="ECO:0007669"/>
    <property type="project" value="UniProtKB-KW"/>
</dbReference>
<dbReference type="AlphaFoldDB" id="A0A7W9UI49"/>
<name>A0A7W9UI49_9NOCA</name>
<feature type="binding site" evidence="1">
    <location>
        <position position="382"/>
    </location>
    <ligand>
        <name>Mg(2+)</name>
        <dbReference type="ChEBI" id="CHEBI:18420"/>
        <label>1</label>
    </ligand>
</feature>
<dbReference type="RefSeq" id="WP_083905742.1">
    <property type="nucleotide sequence ID" value="NZ_JACHIT010000001.1"/>
</dbReference>
<feature type="binding site" evidence="1">
    <location>
        <position position="385"/>
    </location>
    <ligand>
        <name>Mg(2+)</name>
        <dbReference type="ChEBI" id="CHEBI:18420"/>
        <label>1</label>
    </ligand>
</feature>
<dbReference type="InterPro" id="IPR050792">
    <property type="entry name" value="ADP-ribosylglycohydrolase"/>
</dbReference>
<comment type="cofactor">
    <cofactor evidence="1">
        <name>Mg(2+)</name>
        <dbReference type="ChEBI" id="CHEBI:18420"/>
    </cofactor>
    <text evidence="1">Binds 2 magnesium ions per subunit.</text>
</comment>
<dbReference type="EMBL" id="JACHIT010000001">
    <property type="protein sequence ID" value="MBB5914043.1"/>
    <property type="molecule type" value="Genomic_DNA"/>
</dbReference>
<dbReference type="InterPro" id="IPR036705">
    <property type="entry name" value="Ribosyl_crysJ1_sf"/>
</dbReference>
<dbReference type="Gene3D" id="1.10.4080.10">
    <property type="entry name" value="ADP-ribosylation/Crystallin J1"/>
    <property type="match status" value="1"/>
</dbReference>
<keyword evidence="1" id="KW-0460">Magnesium</keyword>
<proteinExistence type="predicted"/>
<evidence type="ECO:0000313" key="2">
    <source>
        <dbReference type="EMBL" id="MBB5914043.1"/>
    </source>
</evidence>